<evidence type="ECO:0000256" key="6">
    <source>
        <dbReference type="ARBA" id="ARBA00022692"/>
    </source>
</evidence>
<dbReference type="Proteomes" id="UP000694580">
    <property type="component" value="Chromosome 7"/>
</dbReference>
<organism evidence="17 18">
    <name type="scientific">Denticeps clupeoides</name>
    <name type="common">denticle herring</name>
    <dbReference type="NCBI Taxonomy" id="299321"/>
    <lineage>
        <taxon>Eukaryota</taxon>
        <taxon>Metazoa</taxon>
        <taxon>Chordata</taxon>
        <taxon>Craniata</taxon>
        <taxon>Vertebrata</taxon>
        <taxon>Euteleostomi</taxon>
        <taxon>Actinopterygii</taxon>
        <taxon>Neopterygii</taxon>
        <taxon>Teleostei</taxon>
        <taxon>Clupei</taxon>
        <taxon>Clupeiformes</taxon>
        <taxon>Denticipitoidei</taxon>
        <taxon>Denticipitidae</taxon>
        <taxon>Denticeps</taxon>
    </lineage>
</organism>
<dbReference type="GO" id="GO:0005886">
    <property type="term" value="C:plasma membrane"/>
    <property type="evidence" value="ECO:0007669"/>
    <property type="project" value="UniProtKB-SubCell"/>
</dbReference>
<dbReference type="InterPro" id="IPR019402">
    <property type="entry name" value="CWH43_N"/>
</dbReference>
<comment type="function">
    <text evidence="13">Modulator of macroautophagy that causes accumulation of autophagosomes under basal conditions and enhances autophagic flux. Represses cell death and promotes long-term clonogenic survival of cells grown in the absence of glucose in a macroautophagy-independent manner. May have some role in extracellular matrix engulfment or growth factor receptor recycling, both of which can modulate cell survival.</text>
</comment>
<dbReference type="Pfam" id="PF10277">
    <property type="entry name" value="Frag1"/>
    <property type="match status" value="1"/>
</dbReference>
<evidence type="ECO:0000256" key="8">
    <source>
        <dbReference type="ARBA" id="ARBA00022989"/>
    </source>
</evidence>
<dbReference type="GO" id="GO:0000421">
    <property type="term" value="C:autophagosome membrane"/>
    <property type="evidence" value="ECO:0007669"/>
    <property type="project" value="UniProtKB-SubCell"/>
</dbReference>
<feature type="signal peptide" evidence="15">
    <location>
        <begin position="1"/>
        <end position="18"/>
    </location>
</feature>
<evidence type="ECO:0000259" key="16">
    <source>
        <dbReference type="Pfam" id="PF10277"/>
    </source>
</evidence>
<dbReference type="AlphaFoldDB" id="A0AAY4AP07"/>
<evidence type="ECO:0000256" key="11">
    <source>
        <dbReference type="ARBA" id="ARBA00023180"/>
    </source>
</evidence>
<keyword evidence="8 14" id="KW-1133">Transmembrane helix</keyword>
<reference evidence="17" key="2">
    <citation type="submission" date="2025-08" db="UniProtKB">
        <authorList>
            <consortium name="Ensembl"/>
        </authorList>
    </citation>
    <scope>IDENTIFICATION</scope>
</reference>
<feature type="chain" id="PRO_5044206590" description="CWH43-like N-terminal domain-containing protein" evidence="15">
    <location>
        <begin position="19"/>
        <end position="231"/>
    </location>
</feature>
<feature type="transmembrane region" description="Helical" evidence="14">
    <location>
        <begin position="150"/>
        <end position="172"/>
    </location>
</feature>
<feature type="domain" description="CWH43-like N-terminal" evidence="16">
    <location>
        <begin position="5"/>
        <end position="202"/>
    </location>
</feature>
<dbReference type="Ensembl" id="ENSDCDT00010011073.1">
    <property type="protein sequence ID" value="ENSDCDP00010010567.1"/>
    <property type="gene ID" value="ENSDCDG00010004680.1"/>
</dbReference>
<keyword evidence="11" id="KW-0325">Glycoprotein</keyword>
<keyword evidence="12" id="KW-0968">Cytoplasmic vesicle</keyword>
<evidence type="ECO:0000256" key="7">
    <source>
        <dbReference type="ARBA" id="ARBA00022753"/>
    </source>
</evidence>
<comment type="subcellular location">
    <subcellularLocation>
        <location evidence="3">Cell membrane</location>
        <topology evidence="3">Multi-pass membrane protein</topology>
    </subcellularLocation>
    <subcellularLocation>
        <location evidence="2">Cytoplasmic vesicle</location>
        <location evidence="2">Autophagosome membrane</location>
        <topology evidence="2">Multi-pass membrane protein</topology>
    </subcellularLocation>
    <subcellularLocation>
        <location evidence="1">Endosome membrane</location>
        <topology evidence="1">Multi-pass membrane protein</topology>
    </subcellularLocation>
</comment>
<keyword evidence="18" id="KW-1185">Reference proteome</keyword>
<dbReference type="GO" id="GO:0010008">
    <property type="term" value="C:endosome membrane"/>
    <property type="evidence" value="ECO:0007669"/>
    <property type="project" value="UniProtKB-SubCell"/>
</dbReference>
<keyword evidence="7" id="KW-0967">Endosome</keyword>
<evidence type="ECO:0000256" key="13">
    <source>
        <dbReference type="ARBA" id="ARBA00045144"/>
    </source>
</evidence>
<feature type="transmembrane region" description="Helical" evidence="14">
    <location>
        <begin position="53"/>
        <end position="73"/>
    </location>
</feature>
<feature type="transmembrane region" description="Helical" evidence="14">
    <location>
        <begin position="85"/>
        <end position="104"/>
    </location>
</feature>
<feature type="transmembrane region" description="Helical" evidence="14">
    <location>
        <begin position="184"/>
        <end position="204"/>
    </location>
</feature>
<evidence type="ECO:0000256" key="14">
    <source>
        <dbReference type="SAM" id="Phobius"/>
    </source>
</evidence>
<sequence length="231" mass="25561">MWALVLLPLFLALGGAVGLWAVFAIAVSNNSVNLTEEFPYISTCGSYTPQSCAFSQICNICCFLAMWIVVIRYQQILDLGGGRHANTASLVLGFISSIGISVLGNFQQSVAKSVHLLGAFLAFFFGLAYFWVQVWLTYRAEPSQDRRWLGPLRVIFCSICSGFVLAMAILYNTGNRSASAVCEWVLVMSFFALFSTFAAEFRLIDCHRLTVQNRGTAQTQNNCYCHVLLSL</sequence>
<evidence type="ECO:0000256" key="4">
    <source>
        <dbReference type="ARBA" id="ARBA00006565"/>
    </source>
</evidence>
<keyword evidence="15" id="KW-0732">Signal</keyword>
<comment type="similarity">
    <text evidence="4">Belongs to the DRAM/TMEM150 family.</text>
</comment>
<dbReference type="GeneTree" id="ENSGT01030000234578"/>
<feature type="transmembrane region" description="Helical" evidence="14">
    <location>
        <begin position="116"/>
        <end position="138"/>
    </location>
</feature>
<evidence type="ECO:0000313" key="17">
    <source>
        <dbReference type="Ensembl" id="ENSDCDP00010010567.1"/>
    </source>
</evidence>
<evidence type="ECO:0000256" key="3">
    <source>
        <dbReference type="ARBA" id="ARBA00004651"/>
    </source>
</evidence>
<evidence type="ECO:0000256" key="15">
    <source>
        <dbReference type="SAM" id="SignalP"/>
    </source>
</evidence>
<dbReference type="PANTHER" id="PTHR21324">
    <property type="entry name" value="FASTING-INDUCIBLE INTEGRAL MEMBRANE PROTEIN TM6P1-RELATED"/>
    <property type="match status" value="1"/>
</dbReference>
<name>A0AAY4AP07_9TELE</name>
<accession>A0AAY4AP07</accession>
<dbReference type="GO" id="GO:0006914">
    <property type="term" value="P:autophagy"/>
    <property type="evidence" value="ECO:0007669"/>
    <property type="project" value="UniProtKB-KW"/>
</dbReference>
<protein>
    <recommendedName>
        <fullName evidence="16">CWH43-like N-terminal domain-containing protein</fullName>
    </recommendedName>
</protein>
<evidence type="ECO:0000256" key="2">
    <source>
        <dbReference type="ARBA" id="ARBA00004542"/>
    </source>
</evidence>
<keyword evidence="10 14" id="KW-0472">Membrane</keyword>
<reference evidence="17 18" key="1">
    <citation type="submission" date="2020-06" db="EMBL/GenBank/DDBJ databases">
        <authorList>
            <consortium name="Wellcome Sanger Institute Data Sharing"/>
        </authorList>
    </citation>
    <scope>NUCLEOTIDE SEQUENCE [LARGE SCALE GENOMIC DNA]</scope>
</reference>
<evidence type="ECO:0000256" key="1">
    <source>
        <dbReference type="ARBA" id="ARBA00004337"/>
    </source>
</evidence>
<dbReference type="InterPro" id="IPR050911">
    <property type="entry name" value="DRAM/TMEM150_Autophagy_Mod"/>
</dbReference>
<proteinExistence type="inferred from homology"/>
<reference evidence="17" key="3">
    <citation type="submission" date="2025-09" db="UniProtKB">
        <authorList>
            <consortium name="Ensembl"/>
        </authorList>
    </citation>
    <scope>IDENTIFICATION</scope>
</reference>
<evidence type="ECO:0000256" key="5">
    <source>
        <dbReference type="ARBA" id="ARBA00022475"/>
    </source>
</evidence>
<keyword evidence="6 14" id="KW-0812">Transmembrane</keyword>
<keyword evidence="9" id="KW-0072">Autophagy</keyword>
<dbReference type="PANTHER" id="PTHR21324:SF3">
    <property type="entry name" value="MODULATOR OF MACROAUTOPHAGY TMEM150B"/>
    <property type="match status" value="1"/>
</dbReference>
<evidence type="ECO:0000313" key="18">
    <source>
        <dbReference type="Proteomes" id="UP000694580"/>
    </source>
</evidence>
<gene>
    <name evidence="17" type="primary">tmem150b</name>
</gene>
<evidence type="ECO:0000256" key="9">
    <source>
        <dbReference type="ARBA" id="ARBA00023006"/>
    </source>
</evidence>
<evidence type="ECO:0000256" key="10">
    <source>
        <dbReference type="ARBA" id="ARBA00023136"/>
    </source>
</evidence>
<keyword evidence="5" id="KW-1003">Cell membrane</keyword>
<evidence type="ECO:0000256" key="12">
    <source>
        <dbReference type="ARBA" id="ARBA00023329"/>
    </source>
</evidence>